<keyword evidence="2" id="KW-1185">Reference proteome</keyword>
<proteinExistence type="predicted"/>
<accession>A0A4U5N3M4</accession>
<comment type="caution">
    <text evidence="1">The sequence shown here is derived from an EMBL/GenBank/DDBJ whole genome shotgun (WGS) entry which is preliminary data.</text>
</comment>
<protein>
    <recommendedName>
        <fullName evidence="3">EGF-like domain-containing protein</fullName>
    </recommendedName>
</protein>
<dbReference type="AlphaFoldDB" id="A0A4U5N3M4"/>
<sequence>MPSRCFCNENNGYCHCEASNAFCESDPAFLVSLMTTGYQVLFYSSILDTVLANHSKQSLELFHPNLLLAFGSGHGDLVRHFVSVHTGVSRTCSILA</sequence>
<name>A0A4U5N3M4_STECR</name>
<evidence type="ECO:0000313" key="2">
    <source>
        <dbReference type="Proteomes" id="UP000298663"/>
    </source>
</evidence>
<reference evidence="1 2" key="2">
    <citation type="journal article" date="2019" name="G3 (Bethesda)">
        <title>Hybrid Assembly of the Genome of the Entomopathogenic Nematode Steinernema carpocapsae Identifies the X-Chromosome.</title>
        <authorList>
            <person name="Serra L."/>
            <person name="Macchietto M."/>
            <person name="Macias-Munoz A."/>
            <person name="McGill C.J."/>
            <person name="Rodriguez I.M."/>
            <person name="Rodriguez B."/>
            <person name="Murad R."/>
            <person name="Mortazavi A."/>
        </authorList>
    </citation>
    <scope>NUCLEOTIDE SEQUENCE [LARGE SCALE GENOMIC DNA]</scope>
    <source>
        <strain evidence="1 2">ALL</strain>
    </source>
</reference>
<gene>
    <name evidence="1" type="ORF">L596_018097</name>
</gene>
<dbReference type="Proteomes" id="UP000298663">
    <property type="component" value="Unassembled WGS sequence"/>
</dbReference>
<evidence type="ECO:0000313" key="1">
    <source>
        <dbReference type="EMBL" id="TKR77049.1"/>
    </source>
</evidence>
<reference evidence="1 2" key="1">
    <citation type="journal article" date="2015" name="Genome Biol.">
        <title>Comparative genomics of Steinernema reveals deeply conserved gene regulatory networks.</title>
        <authorList>
            <person name="Dillman A.R."/>
            <person name="Macchietto M."/>
            <person name="Porter C.F."/>
            <person name="Rogers A."/>
            <person name="Williams B."/>
            <person name="Antoshechkin I."/>
            <person name="Lee M.M."/>
            <person name="Goodwin Z."/>
            <person name="Lu X."/>
            <person name="Lewis E.E."/>
            <person name="Goodrich-Blair H."/>
            <person name="Stock S.P."/>
            <person name="Adams B.J."/>
            <person name="Sternberg P.W."/>
            <person name="Mortazavi A."/>
        </authorList>
    </citation>
    <scope>NUCLEOTIDE SEQUENCE [LARGE SCALE GENOMIC DNA]</scope>
    <source>
        <strain evidence="1 2">ALL</strain>
    </source>
</reference>
<dbReference type="EMBL" id="AZBU02000005">
    <property type="protein sequence ID" value="TKR77049.1"/>
    <property type="molecule type" value="Genomic_DNA"/>
</dbReference>
<organism evidence="1 2">
    <name type="scientific">Steinernema carpocapsae</name>
    <name type="common">Entomopathogenic nematode</name>
    <dbReference type="NCBI Taxonomy" id="34508"/>
    <lineage>
        <taxon>Eukaryota</taxon>
        <taxon>Metazoa</taxon>
        <taxon>Ecdysozoa</taxon>
        <taxon>Nematoda</taxon>
        <taxon>Chromadorea</taxon>
        <taxon>Rhabditida</taxon>
        <taxon>Tylenchina</taxon>
        <taxon>Panagrolaimomorpha</taxon>
        <taxon>Strongyloidoidea</taxon>
        <taxon>Steinernematidae</taxon>
        <taxon>Steinernema</taxon>
    </lineage>
</organism>
<evidence type="ECO:0008006" key="3">
    <source>
        <dbReference type="Google" id="ProtNLM"/>
    </source>
</evidence>